<comment type="caution">
    <text evidence="1">The sequence shown here is derived from an EMBL/GenBank/DDBJ whole genome shotgun (WGS) entry which is preliminary data.</text>
</comment>
<keyword evidence="2" id="KW-1185">Reference proteome</keyword>
<proteinExistence type="predicted"/>
<dbReference type="RefSeq" id="WP_348292899.1">
    <property type="nucleotide sequence ID" value="NZ_BAABWU010000007.1"/>
</dbReference>
<reference evidence="1 2" key="1">
    <citation type="submission" date="2024-04" db="EMBL/GenBank/DDBJ databases">
        <title>Draft genome sequence of Pseudophaeobacter arcticus NBRC 116598.</title>
        <authorList>
            <person name="Miyakawa T."/>
            <person name="Kusuya Y."/>
            <person name="Miura T."/>
        </authorList>
    </citation>
    <scope>NUCLEOTIDE SEQUENCE [LARGE SCALE GENOMIC DNA]</scope>
    <source>
        <strain evidence="1 2">SU-CL00105</strain>
    </source>
</reference>
<sequence length="62" mass="6560">MADGPSVKLVGESVVITFPKEDAQGLRVALAPCPCRAPKSTATTNIRNRLSKAIGRLLSKPQ</sequence>
<gene>
    <name evidence="1" type="ORF">NBRC116598_21140</name>
</gene>
<name>A0ABQ0ALE0_9RHOB</name>
<organism evidence="1 2">
    <name type="scientific">Pseudophaeobacter arcticus</name>
    <dbReference type="NCBI Taxonomy" id="385492"/>
    <lineage>
        <taxon>Bacteria</taxon>
        <taxon>Pseudomonadati</taxon>
        <taxon>Pseudomonadota</taxon>
        <taxon>Alphaproteobacteria</taxon>
        <taxon>Rhodobacterales</taxon>
        <taxon>Paracoccaceae</taxon>
        <taxon>Pseudophaeobacter</taxon>
    </lineage>
</organism>
<dbReference type="EMBL" id="BAABWU010000007">
    <property type="protein sequence ID" value="GAA6196670.1"/>
    <property type="molecule type" value="Genomic_DNA"/>
</dbReference>
<dbReference type="Proteomes" id="UP001441944">
    <property type="component" value="Unassembled WGS sequence"/>
</dbReference>
<evidence type="ECO:0000313" key="1">
    <source>
        <dbReference type="EMBL" id="GAA6196670.1"/>
    </source>
</evidence>
<evidence type="ECO:0000313" key="2">
    <source>
        <dbReference type="Proteomes" id="UP001441944"/>
    </source>
</evidence>
<accession>A0ABQ0ALE0</accession>
<protein>
    <submittedName>
        <fullName evidence="1">Uncharacterized protein</fullName>
    </submittedName>
</protein>